<evidence type="ECO:0000259" key="2">
    <source>
        <dbReference type="Pfam" id="PF07859"/>
    </source>
</evidence>
<dbReference type="PANTHER" id="PTHR48081">
    <property type="entry name" value="AB HYDROLASE SUPERFAMILY PROTEIN C4A8.06C"/>
    <property type="match status" value="1"/>
</dbReference>
<gene>
    <name evidence="3" type="ORF">WQ53_05640</name>
</gene>
<dbReference type="Gene3D" id="3.40.50.1820">
    <property type="entry name" value="alpha/beta hydrolase"/>
    <property type="match status" value="1"/>
</dbReference>
<dbReference type="Pfam" id="PF07859">
    <property type="entry name" value="Abhydrolase_3"/>
    <property type="match status" value="1"/>
</dbReference>
<dbReference type="PANTHER" id="PTHR48081:SF6">
    <property type="entry name" value="PEPTIDASE S9 PROLYL OLIGOPEPTIDASE CATALYTIC DOMAIN-CONTAINING PROTEIN"/>
    <property type="match status" value="1"/>
</dbReference>
<protein>
    <recommendedName>
        <fullName evidence="2">Alpha/beta hydrolase fold-3 domain-containing protein</fullName>
    </recommendedName>
</protein>
<dbReference type="KEGG" id="psuw:WQ53_05640"/>
<proteinExistence type="predicted"/>
<dbReference type="GO" id="GO:0016787">
    <property type="term" value="F:hydrolase activity"/>
    <property type="evidence" value="ECO:0007669"/>
    <property type="project" value="UniProtKB-KW"/>
</dbReference>
<sequence length="352" mass="37707">MLRLLAWLLLALVLLVGAGLAWMKLSPVPAVMLIRHHGAFSEVPGSLEAQTLLASGEVTVLRDVGYAPGGGNPDTRMDVYRPGDASAPLPAVVWVHGGGFIDGTKDALEAYLPQLAVHGYVGIAIEYSKAPEQRYPVQVRQVMQALHHLQAHAEELHVDPSRIVLGGDSAGAHIAAQAALAIVDPDYAQATGLAPTIAANRLRGMLLFSGTYQFLVGPQAKVAPDMERFGRLVRWAYLGEKDPDPDGQVRWTTLHQLVDGRFPPTLIVAGNGDPLAPQSQRMADALQAAGVPTQWMFFDGGQDEAYPHEFQFRFDTPGATRVLEATLESLDRWTRDGTPAPVAAGDGAPPAT</sequence>
<reference evidence="3 4" key="1">
    <citation type="journal article" date="2015" name="Genome Announc.">
        <title>Complete Genome Sequence of Pseudoxanthomonas suwonensis Strain J1, a Cellulose-Degrading Bacterium Isolated from Leaf- and Wood-Enriched Soil.</title>
        <authorList>
            <person name="Hou L."/>
            <person name="Jiang J."/>
            <person name="Xu Z."/>
            <person name="Zhou Y."/>
            <person name="Leung F.C."/>
        </authorList>
    </citation>
    <scope>NUCLEOTIDE SEQUENCE [LARGE SCALE GENOMIC DNA]</scope>
    <source>
        <strain evidence="3 4">J1</strain>
    </source>
</reference>
<evidence type="ECO:0000313" key="3">
    <source>
        <dbReference type="EMBL" id="AKC88202.1"/>
    </source>
</evidence>
<accession>A0A0E3Z4X8</accession>
<keyword evidence="1" id="KW-0378">Hydrolase</keyword>
<organism evidence="3 4">
    <name type="scientific">Pseudoxanthomonas suwonensis</name>
    <dbReference type="NCBI Taxonomy" id="314722"/>
    <lineage>
        <taxon>Bacteria</taxon>
        <taxon>Pseudomonadati</taxon>
        <taxon>Pseudomonadota</taxon>
        <taxon>Gammaproteobacteria</taxon>
        <taxon>Lysobacterales</taxon>
        <taxon>Lysobacteraceae</taxon>
        <taxon>Pseudoxanthomonas</taxon>
    </lineage>
</organism>
<dbReference type="EMBL" id="CP011144">
    <property type="protein sequence ID" value="AKC88202.1"/>
    <property type="molecule type" value="Genomic_DNA"/>
</dbReference>
<dbReference type="AlphaFoldDB" id="A0A0E3Z4X8"/>
<evidence type="ECO:0000313" key="4">
    <source>
        <dbReference type="Proteomes" id="UP000033067"/>
    </source>
</evidence>
<keyword evidence="4" id="KW-1185">Reference proteome</keyword>
<dbReference type="PATRIC" id="fig|314722.6.peg.1194"/>
<name>A0A0E3Z4X8_9GAMM</name>
<dbReference type="Proteomes" id="UP000033067">
    <property type="component" value="Chromosome"/>
</dbReference>
<dbReference type="InterPro" id="IPR013094">
    <property type="entry name" value="AB_hydrolase_3"/>
</dbReference>
<dbReference type="SUPFAM" id="SSF53474">
    <property type="entry name" value="alpha/beta-Hydrolases"/>
    <property type="match status" value="1"/>
</dbReference>
<dbReference type="InterPro" id="IPR050300">
    <property type="entry name" value="GDXG_lipolytic_enzyme"/>
</dbReference>
<evidence type="ECO:0000256" key="1">
    <source>
        <dbReference type="ARBA" id="ARBA00022801"/>
    </source>
</evidence>
<feature type="domain" description="Alpha/beta hydrolase fold-3" evidence="2">
    <location>
        <begin position="92"/>
        <end position="300"/>
    </location>
</feature>
<dbReference type="InterPro" id="IPR029058">
    <property type="entry name" value="AB_hydrolase_fold"/>
</dbReference>